<dbReference type="OrthoDB" id="5841748at2759"/>
<proteinExistence type="inferred from homology"/>
<evidence type="ECO:0000313" key="7">
    <source>
        <dbReference type="EMBL" id="KIW86715.1"/>
    </source>
</evidence>
<dbReference type="RefSeq" id="XP_016613384.1">
    <property type="nucleotide sequence ID" value="XM_016770406.1"/>
</dbReference>
<dbReference type="GO" id="GO:0004180">
    <property type="term" value="F:carboxypeptidase activity"/>
    <property type="evidence" value="ECO:0007669"/>
    <property type="project" value="TreeGrafter"/>
</dbReference>
<evidence type="ECO:0000313" key="8">
    <source>
        <dbReference type="Proteomes" id="UP000053789"/>
    </source>
</evidence>
<dbReference type="SUPFAM" id="SSF47672">
    <property type="entry name" value="Transferrin receptor-like dimerisation domain"/>
    <property type="match status" value="1"/>
</dbReference>
<evidence type="ECO:0008006" key="9">
    <source>
        <dbReference type="Google" id="ProtNLM"/>
    </source>
</evidence>
<keyword evidence="3" id="KW-0472">Membrane</keyword>
<dbReference type="EMBL" id="KN847012">
    <property type="protein sequence ID" value="KIW86715.1"/>
    <property type="molecule type" value="Genomic_DNA"/>
</dbReference>
<evidence type="ECO:0000256" key="1">
    <source>
        <dbReference type="ARBA" id="ARBA00005634"/>
    </source>
</evidence>
<dbReference type="InterPro" id="IPR003137">
    <property type="entry name" value="PA_domain"/>
</dbReference>
<evidence type="ECO:0000256" key="2">
    <source>
        <dbReference type="SAM" id="MobiDB-lite"/>
    </source>
</evidence>
<dbReference type="PANTHER" id="PTHR10404:SF46">
    <property type="entry name" value="VACUOLAR PROTEIN SORTING-ASSOCIATED PROTEIN 70"/>
    <property type="match status" value="1"/>
</dbReference>
<evidence type="ECO:0000259" key="4">
    <source>
        <dbReference type="Pfam" id="PF02225"/>
    </source>
</evidence>
<dbReference type="AlphaFoldDB" id="A0A0D2H760"/>
<evidence type="ECO:0000259" key="5">
    <source>
        <dbReference type="Pfam" id="PF04253"/>
    </source>
</evidence>
<dbReference type="Gene3D" id="1.20.930.40">
    <property type="entry name" value="Transferrin receptor-like, dimerisation domain"/>
    <property type="match status" value="1"/>
</dbReference>
<dbReference type="InterPro" id="IPR039373">
    <property type="entry name" value="Peptidase_M28B"/>
</dbReference>
<feature type="transmembrane region" description="Helical" evidence="3">
    <location>
        <begin position="25"/>
        <end position="50"/>
    </location>
</feature>
<dbReference type="InterPro" id="IPR036757">
    <property type="entry name" value="TFR-like_dimer_dom_sf"/>
</dbReference>
<sequence length="762" mass="84751">MDERTPLITTVYVTRRRPRYPHTTLKRFCSIALASGLIAIVICFLLPVAILPRGHDFVSSYFPWSSPYPRSWPQSAGVTFDELIELLLETPNEDKARSWSEYYTSGPHLAGKNLSQALWTRERWEEFGVKSDIVAYDVFINYPSDHRLALLDGHKVKYECSLEEDIIDEDPTTSLKDRIPTFHGYSASGNVTAPYVYVNFGTYQDFEDLRAANITLEGKIALAKYGRIFRGLKVKRAQELGMVGVVIYSDPQEDGDITEENGYKTYPDGPARNPSSVQRGSTQYISTLPGDPTTPGYPSKPGVPRVDPHGSTPRIPSLPISYADALPLLKALNGHGPNASSFNNNWQGGGLAHKGVEYNIGPSPDSTVLNLMNEQEYVTTPLWNVIGIINGTAKDEVIVVGNHRDAWIAGGAGDPNSGSAALNEVIRSFGEALKAGWKPLRTIVFASWDGEEYGLIGSTEWVEEYLPWLSSSTVAYLNVDVGARGTHFEAAASPLLSKILYAVTASVPSPNQTTKGQSVADVWDGHVRTMGSGSDFTAFQDFAGIPSLDFGFASGPKDAVYHYHSNYDSFHWMDNYGDNGWHYHVTVAKILALVTAQLSETPVLSLSAQDYANGLSAYLDDVKERSKTLFAGSSFSFQALDNATAEFRKAATRFDNYTADLTKKLAENVPWWDWWRKVRLFYEVRDANEKYKTLERQFLFPGGLDHRPWFKHVVFAPGRWTGYAGATYPGLVESFEDKNITNARRWSVIIEERLEAATKLLE</sequence>
<feature type="compositionally biased region" description="Polar residues" evidence="2">
    <location>
        <begin position="273"/>
        <end position="286"/>
    </location>
</feature>
<dbReference type="InterPro" id="IPR046450">
    <property type="entry name" value="PA_dom_sf"/>
</dbReference>
<dbReference type="SUPFAM" id="SSF52025">
    <property type="entry name" value="PA domain"/>
    <property type="match status" value="1"/>
</dbReference>
<dbReference type="Pfam" id="PF02225">
    <property type="entry name" value="PA"/>
    <property type="match status" value="1"/>
</dbReference>
<name>A0A0D2H760_CLAB1</name>
<dbReference type="Pfam" id="PF04389">
    <property type="entry name" value="Peptidase_M28"/>
    <property type="match status" value="1"/>
</dbReference>
<dbReference type="CDD" id="cd02121">
    <property type="entry name" value="PA_GCPII_like"/>
    <property type="match status" value="1"/>
</dbReference>
<organism evidence="7 8">
    <name type="scientific">Cladophialophora bantiana (strain ATCC 10958 / CBS 173.52 / CDC B-1940 / NIH 8579)</name>
    <name type="common">Xylohypha bantiana</name>
    <dbReference type="NCBI Taxonomy" id="1442370"/>
    <lineage>
        <taxon>Eukaryota</taxon>
        <taxon>Fungi</taxon>
        <taxon>Dikarya</taxon>
        <taxon>Ascomycota</taxon>
        <taxon>Pezizomycotina</taxon>
        <taxon>Eurotiomycetes</taxon>
        <taxon>Chaetothyriomycetidae</taxon>
        <taxon>Chaetothyriales</taxon>
        <taxon>Herpotrichiellaceae</taxon>
        <taxon>Cladophialophora</taxon>
    </lineage>
</organism>
<dbReference type="InterPro" id="IPR007365">
    <property type="entry name" value="TFR-like_dimer_dom"/>
</dbReference>
<accession>A0A0D2H760</accession>
<dbReference type="Proteomes" id="UP000053789">
    <property type="component" value="Unassembled WGS sequence"/>
</dbReference>
<dbReference type="SUPFAM" id="SSF53187">
    <property type="entry name" value="Zn-dependent exopeptidases"/>
    <property type="match status" value="1"/>
</dbReference>
<dbReference type="Gene3D" id="3.40.630.10">
    <property type="entry name" value="Zn peptidases"/>
    <property type="match status" value="1"/>
</dbReference>
<dbReference type="HOGENOM" id="CLU_005688_2_0_1"/>
<evidence type="ECO:0000259" key="6">
    <source>
        <dbReference type="Pfam" id="PF04389"/>
    </source>
</evidence>
<dbReference type="FunFam" id="3.40.630.10:FF:000101">
    <property type="entry name" value="N-acetylated alpha-linked acidic dipeptidase like 1"/>
    <property type="match status" value="1"/>
</dbReference>
<dbReference type="GeneID" id="27705629"/>
<dbReference type="Pfam" id="PF04253">
    <property type="entry name" value="TFR_dimer"/>
    <property type="match status" value="1"/>
</dbReference>
<protein>
    <recommendedName>
        <fullName evidence="9">Glutamate carboxypeptidase II</fullName>
    </recommendedName>
</protein>
<gene>
    <name evidence="7" type="ORF">Z519_12701</name>
</gene>
<dbReference type="PANTHER" id="PTHR10404">
    <property type="entry name" value="N-ACETYLATED-ALPHA-LINKED ACIDIC DIPEPTIDASE"/>
    <property type="match status" value="1"/>
</dbReference>
<keyword evidence="3" id="KW-1133">Transmembrane helix</keyword>
<dbReference type="Gene3D" id="3.50.30.30">
    <property type="match status" value="1"/>
</dbReference>
<dbReference type="CDD" id="cd08022">
    <property type="entry name" value="M28_PSMA_like"/>
    <property type="match status" value="1"/>
</dbReference>
<feature type="domain" description="Peptidase M28" evidence="6">
    <location>
        <begin position="384"/>
        <end position="571"/>
    </location>
</feature>
<dbReference type="VEuPathDB" id="FungiDB:Z519_12701"/>
<keyword evidence="3" id="KW-0812">Transmembrane</keyword>
<keyword evidence="8" id="KW-1185">Reference proteome</keyword>
<feature type="domain" description="Transferrin receptor-like dimerisation" evidence="5">
    <location>
        <begin position="635"/>
        <end position="761"/>
    </location>
</feature>
<feature type="region of interest" description="Disordered" evidence="2">
    <location>
        <begin position="253"/>
        <end position="312"/>
    </location>
</feature>
<reference evidence="7" key="1">
    <citation type="submission" date="2015-01" db="EMBL/GenBank/DDBJ databases">
        <title>The Genome Sequence of Cladophialophora bantiana CBS 173.52.</title>
        <authorList>
            <consortium name="The Broad Institute Genomics Platform"/>
            <person name="Cuomo C."/>
            <person name="de Hoog S."/>
            <person name="Gorbushina A."/>
            <person name="Stielow B."/>
            <person name="Teixiera M."/>
            <person name="Abouelleil A."/>
            <person name="Chapman S.B."/>
            <person name="Priest M."/>
            <person name="Young S.K."/>
            <person name="Wortman J."/>
            <person name="Nusbaum C."/>
            <person name="Birren B."/>
        </authorList>
    </citation>
    <scope>NUCLEOTIDE SEQUENCE [LARGE SCALE GENOMIC DNA]</scope>
    <source>
        <strain evidence="7">CBS 173.52</strain>
    </source>
</reference>
<dbReference type="FunFam" id="3.50.30.30:FF:000008">
    <property type="entry name" value="Glutamate carboxypeptidase 2"/>
    <property type="match status" value="1"/>
</dbReference>
<feature type="domain" description="PA" evidence="4">
    <location>
        <begin position="191"/>
        <end position="270"/>
    </location>
</feature>
<evidence type="ECO:0000256" key="3">
    <source>
        <dbReference type="SAM" id="Phobius"/>
    </source>
</evidence>
<dbReference type="InterPro" id="IPR007484">
    <property type="entry name" value="Peptidase_M28"/>
</dbReference>
<comment type="similarity">
    <text evidence="1">Belongs to the peptidase M28 family. M28B subfamily.</text>
</comment>